<dbReference type="OrthoDB" id="205830at2"/>
<dbReference type="KEGG" id="ote:Oter_1193"/>
<organism evidence="2 3">
    <name type="scientific">Opitutus terrae (strain DSM 11246 / JCM 15787 / PB90-1)</name>
    <dbReference type="NCBI Taxonomy" id="452637"/>
    <lineage>
        <taxon>Bacteria</taxon>
        <taxon>Pseudomonadati</taxon>
        <taxon>Verrucomicrobiota</taxon>
        <taxon>Opitutia</taxon>
        <taxon>Opitutales</taxon>
        <taxon>Opitutaceae</taxon>
        <taxon>Opitutus</taxon>
    </lineage>
</organism>
<gene>
    <name evidence="2" type="ordered locus">Oter_1193</name>
</gene>
<sequence>MNTNETPDPSAANLLTLRNQPDPVKVITDRLRVREMGPADHIRTKHEVKAWVETAGDAKEAEAIITRARARRELQQTQSVTQKMTERQGQRMDP</sequence>
<name>B1ZPG0_OPITP</name>
<dbReference type="Proteomes" id="UP000007013">
    <property type="component" value="Chromosome"/>
</dbReference>
<dbReference type="RefSeq" id="WP_012374017.1">
    <property type="nucleotide sequence ID" value="NC_010571.1"/>
</dbReference>
<protein>
    <submittedName>
        <fullName evidence="2">Uncharacterized protein</fullName>
    </submittedName>
</protein>
<evidence type="ECO:0000256" key="1">
    <source>
        <dbReference type="SAM" id="MobiDB-lite"/>
    </source>
</evidence>
<proteinExistence type="predicted"/>
<keyword evidence="3" id="KW-1185">Reference proteome</keyword>
<feature type="region of interest" description="Disordered" evidence="1">
    <location>
        <begin position="73"/>
        <end position="94"/>
    </location>
</feature>
<dbReference type="EMBL" id="CP001032">
    <property type="protein sequence ID" value="ACB74479.1"/>
    <property type="molecule type" value="Genomic_DNA"/>
</dbReference>
<evidence type="ECO:0000313" key="3">
    <source>
        <dbReference type="Proteomes" id="UP000007013"/>
    </source>
</evidence>
<dbReference type="AlphaFoldDB" id="B1ZPG0"/>
<accession>B1ZPG0</accession>
<reference evidence="2 3" key="1">
    <citation type="journal article" date="2011" name="J. Bacteriol.">
        <title>Genome sequence of the verrucomicrobium Opitutus terrae PB90-1, an abundant inhabitant of rice paddy soil ecosystems.</title>
        <authorList>
            <person name="van Passel M.W."/>
            <person name="Kant R."/>
            <person name="Palva A."/>
            <person name="Copeland A."/>
            <person name="Lucas S."/>
            <person name="Lapidus A."/>
            <person name="Glavina del Rio T."/>
            <person name="Pitluck S."/>
            <person name="Goltsman E."/>
            <person name="Clum A."/>
            <person name="Sun H."/>
            <person name="Schmutz J."/>
            <person name="Larimer F.W."/>
            <person name="Land M.L."/>
            <person name="Hauser L."/>
            <person name="Kyrpides N."/>
            <person name="Mikhailova N."/>
            <person name="Richardson P.P."/>
            <person name="Janssen P.H."/>
            <person name="de Vos W.M."/>
            <person name="Smidt H."/>
        </authorList>
    </citation>
    <scope>NUCLEOTIDE SEQUENCE [LARGE SCALE GENOMIC DNA]</scope>
    <source>
        <strain evidence="3">DSM 11246 / JCM 15787 / PB90-1</strain>
    </source>
</reference>
<evidence type="ECO:0000313" key="2">
    <source>
        <dbReference type="EMBL" id="ACB74479.1"/>
    </source>
</evidence>
<feature type="compositionally biased region" description="Basic and acidic residues" evidence="1">
    <location>
        <begin position="84"/>
        <end position="94"/>
    </location>
</feature>
<dbReference type="eggNOG" id="ENOG5032K5F">
    <property type="taxonomic scope" value="Bacteria"/>
</dbReference>
<dbReference type="HOGENOM" id="CLU_2356994_0_0_0"/>